<dbReference type="Pfam" id="PF01116">
    <property type="entry name" value="F_bP_aldolase"/>
    <property type="match status" value="1"/>
</dbReference>
<dbReference type="GO" id="GO:0016832">
    <property type="term" value="F:aldehyde-lyase activity"/>
    <property type="evidence" value="ECO:0007669"/>
    <property type="project" value="InterPro"/>
</dbReference>
<evidence type="ECO:0000313" key="2">
    <source>
        <dbReference type="EMBL" id="TMJ04346.1"/>
    </source>
</evidence>
<dbReference type="GO" id="GO:0008270">
    <property type="term" value="F:zinc ion binding"/>
    <property type="evidence" value="ECO:0007669"/>
    <property type="project" value="InterPro"/>
</dbReference>
<protein>
    <submittedName>
        <fullName evidence="3">Class II fructose-bisphosphate aldolase</fullName>
    </submittedName>
</protein>
<dbReference type="PANTHER" id="PTHR30304:SF0">
    <property type="entry name" value="D-TAGATOSE-1,6-BISPHOSPHATE ALDOLASE SUBUNIT GATY-RELATED"/>
    <property type="match status" value="1"/>
</dbReference>
<dbReference type="Gene3D" id="3.20.20.70">
    <property type="entry name" value="Aldolase class I"/>
    <property type="match status" value="1"/>
</dbReference>
<organism evidence="3 4">
    <name type="scientific">Candidatus Segetimicrobium genomatis</name>
    <dbReference type="NCBI Taxonomy" id="2569760"/>
    <lineage>
        <taxon>Bacteria</taxon>
        <taxon>Bacillati</taxon>
        <taxon>Candidatus Sysuimicrobiota</taxon>
        <taxon>Candidatus Sysuimicrobiia</taxon>
        <taxon>Candidatus Sysuimicrobiales</taxon>
        <taxon>Candidatus Segetimicrobiaceae</taxon>
        <taxon>Candidatus Segetimicrobium</taxon>
    </lineage>
</organism>
<evidence type="ECO:0000313" key="4">
    <source>
        <dbReference type="Proteomes" id="UP000315217"/>
    </source>
</evidence>
<dbReference type="InterPro" id="IPR000771">
    <property type="entry name" value="FBA_II"/>
</dbReference>
<dbReference type="Proteomes" id="UP000318661">
    <property type="component" value="Unassembled WGS sequence"/>
</dbReference>
<dbReference type="AlphaFoldDB" id="A0A537LL50"/>
<accession>A0A537LL50</accession>
<sequence>MPLIIDPAQVEDIYAEARQHGVCLANFGTSNSYTTQAILRAASEFGREHGIASVPIIVSATANYPIESQLVSYTPLRDARFGARALIRDVELLLSEDSPYADLRVMLHLDHVQPERDRALIPEILEKYATVMYDASSYALAENIRRTAEFVDRYGDRVQIEGAVTEIVQAESQTRRDALTTPDEAERFWRATGVSLLVPDLGTEHRATTPVAHYDPQVARAISARVGKRLVLHGASSIPDTALHTLADDGIIKVNVWTIFERIGGQAVARFILEQLGNVFSVDELASLREEGWLGERYFGHEYRAQLYGGVLAPKLSGLREEHRREVWQEAVVARMKFYLDAFHYVNFGREGHP</sequence>
<evidence type="ECO:0000313" key="5">
    <source>
        <dbReference type="Proteomes" id="UP000318661"/>
    </source>
</evidence>
<reference evidence="4 5" key="1">
    <citation type="journal article" date="2019" name="Nat. Microbiol.">
        <title>Mediterranean grassland soil C-N compound turnover is dependent on rainfall and depth, and is mediated by genomically divergent microorganisms.</title>
        <authorList>
            <person name="Diamond S."/>
            <person name="Andeer P.F."/>
            <person name="Li Z."/>
            <person name="Crits-Christoph A."/>
            <person name="Burstein D."/>
            <person name="Anantharaman K."/>
            <person name="Lane K.R."/>
            <person name="Thomas B.C."/>
            <person name="Pan C."/>
            <person name="Northen T.R."/>
            <person name="Banfield J.F."/>
        </authorList>
    </citation>
    <scope>NUCLEOTIDE SEQUENCE [LARGE SCALE GENOMIC DNA]</scope>
    <source>
        <strain evidence="3">NP_1</strain>
        <strain evidence="2">NP_2</strain>
    </source>
</reference>
<evidence type="ECO:0000256" key="1">
    <source>
        <dbReference type="ARBA" id="ARBA00001947"/>
    </source>
</evidence>
<dbReference type="GO" id="GO:0005975">
    <property type="term" value="P:carbohydrate metabolic process"/>
    <property type="evidence" value="ECO:0007669"/>
    <property type="project" value="InterPro"/>
</dbReference>
<evidence type="ECO:0000313" key="3">
    <source>
        <dbReference type="EMBL" id="TMJ08734.1"/>
    </source>
</evidence>
<dbReference type="InterPro" id="IPR013785">
    <property type="entry name" value="Aldolase_TIM"/>
</dbReference>
<dbReference type="SUPFAM" id="SSF51569">
    <property type="entry name" value="Aldolase"/>
    <property type="match status" value="1"/>
</dbReference>
<dbReference type="EMBL" id="VBAI01000182">
    <property type="protein sequence ID" value="TMJ08734.1"/>
    <property type="molecule type" value="Genomic_DNA"/>
</dbReference>
<proteinExistence type="predicted"/>
<comment type="cofactor">
    <cofactor evidence="1">
        <name>Zn(2+)</name>
        <dbReference type="ChEBI" id="CHEBI:29105"/>
    </cofactor>
</comment>
<name>A0A537LL50_9BACT</name>
<gene>
    <name evidence="3" type="ORF">E6G98_11475</name>
    <name evidence="2" type="ORF">E6G99_10600</name>
</gene>
<dbReference type="InterPro" id="IPR050246">
    <property type="entry name" value="Class_II_FBP_aldolase"/>
</dbReference>
<dbReference type="EMBL" id="VBAJ01000269">
    <property type="protein sequence ID" value="TMJ04346.1"/>
    <property type="molecule type" value="Genomic_DNA"/>
</dbReference>
<dbReference type="PANTHER" id="PTHR30304">
    <property type="entry name" value="D-TAGATOSE-1,6-BISPHOSPHATE ALDOLASE"/>
    <property type="match status" value="1"/>
</dbReference>
<comment type="caution">
    <text evidence="3">The sequence shown here is derived from an EMBL/GenBank/DDBJ whole genome shotgun (WGS) entry which is preliminary data.</text>
</comment>
<dbReference type="Proteomes" id="UP000315217">
    <property type="component" value="Unassembled WGS sequence"/>
</dbReference>